<sequence length="455" mass="47755">MTAAPRLEPGLAPPHGSRPPRRGRALVGLVVILALVAGALVGVRLLHRGAPGAAGFTLRQTVGTEEVTDSRGSVWSPATDVHGGTVEQLGSAPAGTASPQLYEHYRQGVTDWTIPVPTPGRYAVDLLAPRIPGDSSGARVFDVLSGGDPLARDVDLATGPSASGVRHVTGEVQVRGKVLHLTFPTSRGLAVASAVQVSWTGGLGKPRTLLHDDFAGRAGAAPGDPWTRVQDPGPAGEGELEAYTADSSTSSLDGQGHLVLSALHQPTTTEGRATDYASAKLTTEGAFAFTYGHVEARMQVPSGRGLWPAFWAIGTDRPQVDWPRSGEIDVMEVLGRDPRTVHANVHGLGDQQDPTGWRGQRVSGTGTDHDTGTDLTTGFHTYAADVRPGAITFSIDGRPYFTAAEVDLRSGQEWPFDKPFYLIVNLAVGGTWGGAPDSSTPFPAKMVIDSIRVTS</sequence>
<evidence type="ECO:0000256" key="3">
    <source>
        <dbReference type="SAM" id="Phobius"/>
    </source>
</evidence>
<name>A0A4V2F551_9ACTN</name>
<feature type="region of interest" description="Disordered" evidence="2">
    <location>
        <begin position="345"/>
        <end position="373"/>
    </location>
</feature>
<keyword evidence="3" id="KW-0812">Transmembrane</keyword>
<organism evidence="5 6">
    <name type="scientific">Motilibacter rhizosphaerae</name>
    <dbReference type="NCBI Taxonomy" id="598652"/>
    <lineage>
        <taxon>Bacteria</taxon>
        <taxon>Bacillati</taxon>
        <taxon>Actinomycetota</taxon>
        <taxon>Actinomycetes</taxon>
        <taxon>Motilibacterales</taxon>
        <taxon>Motilibacteraceae</taxon>
        <taxon>Motilibacter</taxon>
    </lineage>
</organism>
<comment type="caution">
    <text evidence="5">The sequence shown here is derived from an EMBL/GenBank/DDBJ whole genome shotgun (WGS) entry which is preliminary data.</text>
</comment>
<dbReference type="AlphaFoldDB" id="A0A4V2F551"/>
<feature type="region of interest" description="Disordered" evidence="2">
    <location>
        <begin position="1"/>
        <end position="20"/>
    </location>
</feature>
<reference evidence="5 6" key="1">
    <citation type="submission" date="2019-02" db="EMBL/GenBank/DDBJ databases">
        <title>Genomic Encyclopedia of Type Strains, Phase IV (KMG-IV): sequencing the most valuable type-strain genomes for metagenomic binning, comparative biology and taxonomic classification.</title>
        <authorList>
            <person name="Goeker M."/>
        </authorList>
    </citation>
    <scope>NUCLEOTIDE SEQUENCE [LARGE SCALE GENOMIC DNA]</scope>
    <source>
        <strain evidence="5 6">DSM 45622</strain>
    </source>
</reference>
<dbReference type="Pfam" id="PF00722">
    <property type="entry name" value="Glyco_hydro_16"/>
    <property type="match status" value="1"/>
</dbReference>
<dbReference type="GO" id="GO:0005975">
    <property type="term" value="P:carbohydrate metabolic process"/>
    <property type="evidence" value="ECO:0007669"/>
    <property type="project" value="InterPro"/>
</dbReference>
<dbReference type="InterPro" id="IPR000757">
    <property type="entry name" value="Beta-glucanase-like"/>
</dbReference>
<dbReference type="OrthoDB" id="9809583at2"/>
<keyword evidence="3" id="KW-1133">Transmembrane helix</keyword>
<feature type="transmembrane region" description="Helical" evidence="3">
    <location>
        <begin position="25"/>
        <end position="46"/>
    </location>
</feature>
<evidence type="ECO:0000313" key="5">
    <source>
        <dbReference type="EMBL" id="RZS91599.1"/>
    </source>
</evidence>
<dbReference type="Proteomes" id="UP000293638">
    <property type="component" value="Unassembled WGS sequence"/>
</dbReference>
<accession>A0A4V2F551</accession>
<evidence type="ECO:0000313" key="6">
    <source>
        <dbReference type="Proteomes" id="UP000293638"/>
    </source>
</evidence>
<dbReference type="PROSITE" id="PS51762">
    <property type="entry name" value="GH16_2"/>
    <property type="match status" value="1"/>
</dbReference>
<dbReference type="InterPro" id="IPR013320">
    <property type="entry name" value="ConA-like_dom_sf"/>
</dbReference>
<gene>
    <name evidence="5" type="ORF">EV189_0846</name>
</gene>
<dbReference type="PANTHER" id="PTHR10963">
    <property type="entry name" value="GLYCOSYL HYDROLASE-RELATED"/>
    <property type="match status" value="1"/>
</dbReference>
<evidence type="ECO:0000259" key="4">
    <source>
        <dbReference type="PROSITE" id="PS51762"/>
    </source>
</evidence>
<feature type="region of interest" description="Disordered" evidence="2">
    <location>
        <begin position="214"/>
        <end position="240"/>
    </location>
</feature>
<dbReference type="Gene3D" id="2.60.120.430">
    <property type="entry name" value="Galactose-binding lectin"/>
    <property type="match status" value="1"/>
</dbReference>
<dbReference type="CDD" id="cd08023">
    <property type="entry name" value="GH16_laminarinase_like"/>
    <property type="match status" value="1"/>
</dbReference>
<comment type="similarity">
    <text evidence="1">Belongs to the glycosyl hydrolase 16 family.</text>
</comment>
<evidence type="ECO:0000256" key="1">
    <source>
        <dbReference type="ARBA" id="ARBA00006865"/>
    </source>
</evidence>
<dbReference type="Gene3D" id="2.60.120.200">
    <property type="match status" value="1"/>
</dbReference>
<dbReference type="EMBL" id="SGXD01000001">
    <property type="protein sequence ID" value="RZS91599.1"/>
    <property type="molecule type" value="Genomic_DNA"/>
</dbReference>
<evidence type="ECO:0000256" key="2">
    <source>
        <dbReference type="SAM" id="MobiDB-lite"/>
    </source>
</evidence>
<dbReference type="RefSeq" id="WP_130491649.1">
    <property type="nucleotide sequence ID" value="NZ_SGXD01000001.1"/>
</dbReference>
<proteinExistence type="inferred from homology"/>
<dbReference type="Pfam" id="PF11721">
    <property type="entry name" value="Malectin"/>
    <property type="match status" value="1"/>
</dbReference>
<dbReference type="SUPFAM" id="SSF49899">
    <property type="entry name" value="Concanavalin A-like lectins/glucanases"/>
    <property type="match status" value="1"/>
</dbReference>
<dbReference type="GO" id="GO:0004553">
    <property type="term" value="F:hydrolase activity, hydrolyzing O-glycosyl compounds"/>
    <property type="evidence" value="ECO:0007669"/>
    <property type="project" value="InterPro"/>
</dbReference>
<keyword evidence="3" id="KW-0472">Membrane</keyword>
<feature type="domain" description="GH16" evidence="4">
    <location>
        <begin position="197"/>
        <end position="455"/>
    </location>
</feature>
<dbReference type="InterPro" id="IPR050546">
    <property type="entry name" value="Glycosyl_Hydrlase_16"/>
</dbReference>
<dbReference type="InterPro" id="IPR021720">
    <property type="entry name" value="Malectin_dom"/>
</dbReference>
<protein>
    <submittedName>
        <fullName evidence="5">Malectin (Di-glucose binding ER protein)</fullName>
    </submittedName>
</protein>
<dbReference type="PANTHER" id="PTHR10963:SF55">
    <property type="entry name" value="GLYCOSIDE HYDROLASE FAMILY 16 PROTEIN"/>
    <property type="match status" value="1"/>
</dbReference>
<keyword evidence="6" id="KW-1185">Reference proteome</keyword>